<organism evidence="2 3">
    <name type="scientific">Solihabitans fulvus</name>
    <dbReference type="NCBI Taxonomy" id="1892852"/>
    <lineage>
        <taxon>Bacteria</taxon>
        <taxon>Bacillati</taxon>
        <taxon>Actinomycetota</taxon>
        <taxon>Actinomycetes</taxon>
        <taxon>Pseudonocardiales</taxon>
        <taxon>Pseudonocardiaceae</taxon>
        <taxon>Solihabitans</taxon>
    </lineage>
</organism>
<reference evidence="2 3" key="2">
    <citation type="submission" date="2019-09" db="EMBL/GenBank/DDBJ databases">
        <authorList>
            <person name="Jin C."/>
        </authorList>
    </citation>
    <scope>NUCLEOTIDE SEQUENCE [LARGE SCALE GENOMIC DNA]</scope>
    <source>
        <strain evidence="2 3">AN110305</strain>
    </source>
</reference>
<protein>
    <recommendedName>
        <fullName evidence="1">Histone acetyltransferase Rv0428c-like SH3 domain-containing protein</fullName>
    </recommendedName>
</protein>
<name>A0A5B2XWN9_9PSEU</name>
<evidence type="ECO:0000313" key="2">
    <source>
        <dbReference type="EMBL" id="KAA2267101.1"/>
    </source>
</evidence>
<evidence type="ECO:0000259" key="1">
    <source>
        <dbReference type="Pfam" id="PF24551"/>
    </source>
</evidence>
<accession>A0A5B2XWN9</accession>
<dbReference type="Proteomes" id="UP000323454">
    <property type="component" value="Unassembled WGS sequence"/>
</dbReference>
<feature type="domain" description="Histone acetyltransferase Rv0428c-like SH3" evidence="1">
    <location>
        <begin position="27"/>
        <end position="89"/>
    </location>
</feature>
<evidence type="ECO:0000313" key="3">
    <source>
        <dbReference type="Proteomes" id="UP000323454"/>
    </source>
</evidence>
<dbReference type="InterPro" id="IPR056934">
    <property type="entry name" value="SH3_Rv0428c"/>
</dbReference>
<proteinExistence type="predicted"/>
<dbReference type="Pfam" id="PF24551">
    <property type="entry name" value="SH3_Rv0428c"/>
    <property type="match status" value="1"/>
</dbReference>
<dbReference type="AlphaFoldDB" id="A0A5B2XWN9"/>
<comment type="caution">
    <text evidence="2">The sequence shown here is derived from an EMBL/GenBank/DDBJ whole genome shotgun (WGS) entry which is preliminary data.</text>
</comment>
<gene>
    <name evidence="2" type="ORF">F0L68_00785</name>
</gene>
<sequence>MATRNRAKGRRVDGRAPEGRVRVGVRDVGSRVVLRYRLTPQEHGPYGESLTDVVGELLAWTDGPDGHAVVRRRSGDEVTVGLDRLVTGKVVPATARPARDRRPPAG</sequence>
<reference evidence="2 3" key="1">
    <citation type="submission" date="2019-09" db="EMBL/GenBank/DDBJ databases">
        <title>Goodfellowia gen. nov., a new genus of the Pseudonocardineae related to Actinoalloteichus, containing Goodfellowia coeruleoviolacea gen. nov., comb. nov. gen. nov., comb. nov.</title>
        <authorList>
            <person name="Labeda D."/>
        </authorList>
    </citation>
    <scope>NUCLEOTIDE SEQUENCE [LARGE SCALE GENOMIC DNA]</scope>
    <source>
        <strain evidence="2 3">AN110305</strain>
    </source>
</reference>
<dbReference type="EMBL" id="VUOB01000001">
    <property type="protein sequence ID" value="KAA2267101.1"/>
    <property type="molecule type" value="Genomic_DNA"/>
</dbReference>
<keyword evidence="3" id="KW-1185">Reference proteome</keyword>